<dbReference type="EMBL" id="JAHWGI010001430">
    <property type="protein sequence ID" value="KAK3931817.1"/>
    <property type="molecule type" value="Genomic_DNA"/>
</dbReference>
<dbReference type="SUPFAM" id="SSF53098">
    <property type="entry name" value="Ribonuclease H-like"/>
    <property type="match status" value="1"/>
</dbReference>
<sequence length="283" mass="32264">MRAKKRCREIRIGGVLSEREISDLRRALEDAGSLLPVSAVDFGAGARILLGQIRIDPKVLENCQTRCVRYLIILVKNLLDILPEQSSRLMAVRYFTPREALRQEGRADVLLLPVGGLDVDVDQLEQEWERLPKVDWVSFFRGEIPKTSVAFWQGVVQYDRMAAEPKFETLTAVAFRALSNPLANADVERAFSFMNAIKTKPRNRMSAKLLEAVLRIRMRLSKQPGCCKGFQPWPEMISLFTSDMYSYDRVAQEEGVEEGGDEGWEEINICALEEENTQIYECE</sequence>
<dbReference type="AlphaFoldDB" id="A0AAE1I1I7"/>
<accession>A0AAE1I1I7</accession>
<reference evidence="1" key="1">
    <citation type="submission" date="2021-07" db="EMBL/GenBank/DDBJ databases">
        <authorList>
            <person name="Catto M.A."/>
            <person name="Jacobson A."/>
            <person name="Kennedy G."/>
            <person name="Labadie P."/>
            <person name="Hunt B.G."/>
            <person name="Srinivasan R."/>
        </authorList>
    </citation>
    <scope>NUCLEOTIDE SEQUENCE</scope>
    <source>
        <strain evidence="1">PL_HMW_Pooled</strain>
        <tissue evidence="1">Head</tissue>
    </source>
</reference>
<name>A0AAE1I1I7_9NEOP</name>
<proteinExistence type="predicted"/>
<comment type="caution">
    <text evidence="1">The sequence shown here is derived from an EMBL/GenBank/DDBJ whole genome shotgun (WGS) entry which is preliminary data.</text>
</comment>
<keyword evidence="2" id="KW-1185">Reference proteome</keyword>
<evidence type="ECO:0000313" key="1">
    <source>
        <dbReference type="EMBL" id="KAK3931817.1"/>
    </source>
</evidence>
<gene>
    <name evidence="1" type="ORF">KUF71_009036</name>
</gene>
<evidence type="ECO:0008006" key="3">
    <source>
        <dbReference type="Google" id="ProtNLM"/>
    </source>
</evidence>
<evidence type="ECO:0000313" key="2">
    <source>
        <dbReference type="Proteomes" id="UP001219518"/>
    </source>
</evidence>
<reference evidence="1" key="2">
    <citation type="journal article" date="2023" name="BMC Genomics">
        <title>Pest status, molecular evolution, and epigenetic factors derived from the genome assembly of Frankliniella fusca, a thysanopteran phytovirus vector.</title>
        <authorList>
            <person name="Catto M.A."/>
            <person name="Labadie P.E."/>
            <person name="Jacobson A.L."/>
            <person name="Kennedy G.G."/>
            <person name="Srinivasan R."/>
            <person name="Hunt B.G."/>
        </authorList>
    </citation>
    <scope>NUCLEOTIDE SEQUENCE</scope>
    <source>
        <strain evidence="1">PL_HMW_Pooled</strain>
    </source>
</reference>
<protein>
    <recommendedName>
        <fullName evidence="3">HAT C-terminal dimerisation domain-containing protein</fullName>
    </recommendedName>
</protein>
<dbReference type="InterPro" id="IPR012337">
    <property type="entry name" value="RNaseH-like_sf"/>
</dbReference>
<dbReference type="Proteomes" id="UP001219518">
    <property type="component" value="Unassembled WGS sequence"/>
</dbReference>
<organism evidence="1 2">
    <name type="scientific">Frankliniella fusca</name>
    <dbReference type="NCBI Taxonomy" id="407009"/>
    <lineage>
        <taxon>Eukaryota</taxon>
        <taxon>Metazoa</taxon>
        <taxon>Ecdysozoa</taxon>
        <taxon>Arthropoda</taxon>
        <taxon>Hexapoda</taxon>
        <taxon>Insecta</taxon>
        <taxon>Pterygota</taxon>
        <taxon>Neoptera</taxon>
        <taxon>Paraneoptera</taxon>
        <taxon>Thysanoptera</taxon>
        <taxon>Terebrantia</taxon>
        <taxon>Thripoidea</taxon>
        <taxon>Thripidae</taxon>
        <taxon>Frankliniella</taxon>
    </lineage>
</organism>